<feature type="compositionally biased region" description="Low complexity" evidence="1">
    <location>
        <begin position="291"/>
        <end position="327"/>
    </location>
</feature>
<organism evidence="3 4">
    <name type="scientific">Methylocystis bryophila</name>
    <dbReference type="NCBI Taxonomy" id="655015"/>
    <lineage>
        <taxon>Bacteria</taxon>
        <taxon>Pseudomonadati</taxon>
        <taxon>Pseudomonadota</taxon>
        <taxon>Alphaproteobacteria</taxon>
        <taxon>Hyphomicrobiales</taxon>
        <taxon>Methylocystaceae</taxon>
        <taxon>Methylocystis</taxon>
    </lineage>
</organism>
<accession>A0A1W6MSR0</accession>
<evidence type="ECO:0000313" key="4">
    <source>
        <dbReference type="Proteomes" id="UP000193978"/>
    </source>
</evidence>
<feature type="compositionally biased region" description="Basic and acidic residues" evidence="1">
    <location>
        <begin position="329"/>
        <end position="343"/>
    </location>
</feature>
<sequence>MGDASVAREWARAQKRAMALEFDTPFSAHARSTRSQSISTDRGGTEGRRLTGSSASRVFKALDELHVEEWEMSGSIDRRSDSRVDRSTSASTPRLRWPPKQNSKPEPAVSLGRGAPADDERQADRAPPRGFVAEGVGQLALSVLIVLVLGFFFLRIFGPKDASLVGAPAPSASLSGAPKQPGAGPSDAAKLEVEFDRSAPAGKPLSLRMSVGDAPEGSTIVISGLRANAALSAGENRDLEWRLGLADLSNLSVIPPNDFVGTMSLVVELRLPDGSVRGRQIVNLEWTSEAAAEPATDAKPADTPLPGAPSEAPPAAMTTPEAAPVTESGAEKQVARALPRAEDAPPPQTEATAPAKPAAAALATPEENNVGRTSPCFAKLDGKIVLQGNCRVAGAEGKTVTYELGENRLSLTLDHGRIWRLKWNDEDKGKIYKREECWGSEKAFVCEHPPRAKRKS</sequence>
<dbReference type="EMBL" id="CP019948">
    <property type="protein sequence ID" value="ARN80641.1"/>
    <property type="molecule type" value="Genomic_DNA"/>
</dbReference>
<name>A0A1W6MSR0_9HYPH</name>
<feature type="region of interest" description="Disordered" evidence="1">
    <location>
        <begin position="291"/>
        <end position="370"/>
    </location>
</feature>
<proteinExistence type="predicted"/>
<dbReference type="Proteomes" id="UP000193978">
    <property type="component" value="Chromosome"/>
</dbReference>
<feature type="compositionally biased region" description="Basic and acidic residues" evidence="1">
    <location>
        <begin position="116"/>
        <end position="126"/>
    </location>
</feature>
<feature type="region of interest" description="Disordered" evidence="1">
    <location>
        <begin position="72"/>
        <end position="126"/>
    </location>
</feature>
<feature type="compositionally biased region" description="Polar residues" evidence="1">
    <location>
        <begin position="33"/>
        <end position="42"/>
    </location>
</feature>
<feature type="compositionally biased region" description="Low complexity" evidence="1">
    <location>
        <begin position="167"/>
        <end position="178"/>
    </location>
</feature>
<feature type="compositionally biased region" description="Basic and acidic residues" evidence="1">
    <location>
        <begin position="76"/>
        <end position="86"/>
    </location>
</feature>
<keyword evidence="4" id="KW-1185">Reference proteome</keyword>
<protein>
    <submittedName>
        <fullName evidence="3">Uncharacterized protein</fullName>
    </submittedName>
</protein>
<keyword evidence="2" id="KW-1133">Transmembrane helix</keyword>
<evidence type="ECO:0000256" key="1">
    <source>
        <dbReference type="SAM" id="MobiDB-lite"/>
    </source>
</evidence>
<dbReference type="AlphaFoldDB" id="A0A1W6MSR0"/>
<keyword evidence="2" id="KW-0472">Membrane</keyword>
<gene>
    <name evidence="3" type="ORF">B1812_05670</name>
</gene>
<evidence type="ECO:0000313" key="3">
    <source>
        <dbReference type="EMBL" id="ARN80641.1"/>
    </source>
</evidence>
<feature type="compositionally biased region" description="Low complexity" evidence="1">
    <location>
        <begin position="349"/>
        <end position="367"/>
    </location>
</feature>
<feature type="region of interest" description="Disordered" evidence="1">
    <location>
        <begin position="25"/>
        <end position="53"/>
    </location>
</feature>
<feature type="region of interest" description="Disordered" evidence="1">
    <location>
        <begin position="167"/>
        <end position="187"/>
    </location>
</feature>
<keyword evidence="2" id="KW-0812">Transmembrane</keyword>
<dbReference type="KEGG" id="mbry:B1812_05670"/>
<evidence type="ECO:0000256" key="2">
    <source>
        <dbReference type="SAM" id="Phobius"/>
    </source>
</evidence>
<reference evidence="3 4" key="1">
    <citation type="submission" date="2017-02" db="EMBL/GenBank/DDBJ databases">
        <authorList>
            <person name="Peterson S.W."/>
        </authorList>
    </citation>
    <scope>NUCLEOTIDE SEQUENCE [LARGE SCALE GENOMIC DNA]</scope>
    <source>
        <strain evidence="3 4">S285</strain>
    </source>
</reference>
<feature type="transmembrane region" description="Helical" evidence="2">
    <location>
        <begin position="131"/>
        <end position="154"/>
    </location>
</feature>